<evidence type="ECO:0000256" key="1">
    <source>
        <dbReference type="ARBA" id="ARBA00004141"/>
    </source>
</evidence>
<dbReference type="PROSITE" id="PS50850">
    <property type="entry name" value="MFS"/>
    <property type="match status" value="1"/>
</dbReference>
<feature type="transmembrane region" description="Helical" evidence="5">
    <location>
        <begin position="17"/>
        <end position="36"/>
    </location>
</feature>
<sequence length="457" mass="49854">MAEGVTSPTHPTQVRHSMIFITMIVAVLLYLDRICLSTAGVSIQQDLKISEKELEWVLGSFFITYALAQLPAGWLGDRYGARWMLTAYLMLWSLCTGLSGIVTGLTGLLVLRLACGLFEAGAYPVAAGVVTRWTPLSGRGLASGIIAVGGRIGGAIAPALTGFLMIWWAGGAQSPELVTSWRPVMMLYGIVGIIVGVIFWAIYRDWPRQHPLVNEQEVTLIEGNHPPRMNRKSLELPPLRQMLTNRSLWANSFVQFSSNLGWAFLVTSLPLYLRDAHQTELQNAGLKQSIPLFMGIGGLLFGGILTDWITRRTGLRWSRSIPSILSRFIVGLGFLGCAFLQAEWQVLVMLAIIGFATDMATPSVWAYGQDVARNHVGAVVGWANMIGNFGAAASPIVMGEIRRSFHDPVTGWRMAFFSFAALQIAATVAAFWIDASKPLVPTTESPSTDSESKNPTP</sequence>
<proteinExistence type="predicted"/>
<evidence type="ECO:0000259" key="6">
    <source>
        <dbReference type="PROSITE" id="PS50850"/>
    </source>
</evidence>
<dbReference type="PANTHER" id="PTHR11662">
    <property type="entry name" value="SOLUTE CARRIER FAMILY 17"/>
    <property type="match status" value="1"/>
</dbReference>
<evidence type="ECO:0000256" key="4">
    <source>
        <dbReference type="ARBA" id="ARBA00023136"/>
    </source>
</evidence>
<feature type="transmembrane region" description="Helical" evidence="5">
    <location>
        <begin position="329"/>
        <end position="356"/>
    </location>
</feature>
<dbReference type="InterPro" id="IPR011701">
    <property type="entry name" value="MFS"/>
</dbReference>
<dbReference type="Proteomes" id="UP000464378">
    <property type="component" value="Chromosome"/>
</dbReference>
<dbReference type="EMBL" id="LR586016">
    <property type="protein sequence ID" value="VIP02409.1"/>
    <property type="molecule type" value="Genomic_DNA"/>
</dbReference>
<dbReference type="Pfam" id="PF07690">
    <property type="entry name" value="MFS_1"/>
    <property type="match status" value="1"/>
</dbReference>
<dbReference type="InterPro" id="IPR036259">
    <property type="entry name" value="MFS_trans_sf"/>
</dbReference>
<evidence type="ECO:0000256" key="3">
    <source>
        <dbReference type="ARBA" id="ARBA00022989"/>
    </source>
</evidence>
<dbReference type="FunCoup" id="A0A6C2YMG4">
    <property type="interactions" value="234"/>
</dbReference>
<protein>
    <recommendedName>
        <fullName evidence="6">Major facilitator superfamily (MFS) profile domain-containing protein</fullName>
    </recommendedName>
</protein>
<name>A0A6C2YMG4_9BACT</name>
<dbReference type="GO" id="GO:0016020">
    <property type="term" value="C:membrane"/>
    <property type="evidence" value="ECO:0007669"/>
    <property type="project" value="UniProtKB-SubCell"/>
</dbReference>
<dbReference type="Gene3D" id="1.20.1250.20">
    <property type="entry name" value="MFS general substrate transporter like domains"/>
    <property type="match status" value="2"/>
</dbReference>
<dbReference type="InParanoid" id="A0A6C2YMG4"/>
<keyword evidence="4 5" id="KW-0472">Membrane</keyword>
<feature type="transmembrane region" description="Helical" evidence="5">
    <location>
        <begin position="181"/>
        <end position="203"/>
    </location>
</feature>
<evidence type="ECO:0000256" key="2">
    <source>
        <dbReference type="ARBA" id="ARBA00022692"/>
    </source>
</evidence>
<feature type="transmembrane region" description="Helical" evidence="5">
    <location>
        <begin position="56"/>
        <end position="75"/>
    </location>
</feature>
<dbReference type="SUPFAM" id="SSF103473">
    <property type="entry name" value="MFS general substrate transporter"/>
    <property type="match status" value="1"/>
</dbReference>
<feature type="transmembrane region" description="Helical" evidence="5">
    <location>
        <begin position="289"/>
        <end position="309"/>
    </location>
</feature>
<reference evidence="7" key="1">
    <citation type="submission" date="2019-04" db="EMBL/GenBank/DDBJ databases">
        <authorList>
            <consortium name="Science for Life Laboratories"/>
        </authorList>
    </citation>
    <scope>NUCLEOTIDE SEQUENCE</scope>
    <source>
        <strain evidence="7">MBLW1</strain>
    </source>
</reference>
<dbReference type="AlphaFoldDB" id="A0A6C2YMG4"/>
<feature type="transmembrane region" description="Helical" evidence="5">
    <location>
        <begin position="376"/>
        <end position="398"/>
    </location>
</feature>
<dbReference type="InterPro" id="IPR050382">
    <property type="entry name" value="MFS_Na/Anion_cotransporter"/>
</dbReference>
<comment type="subcellular location">
    <subcellularLocation>
        <location evidence="1">Membrane</location>
        <topology evidence="1">Multi-pass membrane protein</topology>
    </subcellularLocation>
</comment>
<evidence type="ECO:0000313" key="7">
    <source>
        <dbReference type="EMBL" id="VIP02409.1"/>
    </source>
</evidence>
<feature type="transmembrane region" description="Helical" evidence="5">
    <location>
        <begin position="141"/>
        <end position="169"/>
    </location>
</feature>
<feature type="transmembrane region" description="Helical" evidence="5">
    <location>
        <begin position="410"/>
        <end position="433"/>
    </location>
</feature>
<keyword evidence="8" id="KW-1185">Reference proteome</keyword>
<dbReference type="InterPro" id="IPR020846">
    <property type="entry name" value="MFS_dom"/>
</dbReference>
<dbReference type="KEGG" id="tim:GMBLW1_15510"/>
<keyword evidence="2 5" id="KW-0812">Transmembrane</keyword>
<gene>
    <name evidence="7" type="ORF">GMBLW1_15510</name>
</gene>
<feature type="transmembrane region" description="Helical" evidence="5">
    <location>
        <begin position="87"/>
        <end position="111"/>
    </location>
</feature>
<feature type="domain" description="Major facilitator superfamily (MFS) profile" evidence="6">
    <location>
        <begin position="18"/>
        <end position="438"/>
    </location>
</feature>
<dbReference type="EMBL" id="LR593887">
    <property type="protein sequence ID" value="VTS01312.1"/>
    <property type="molecule type" value="Genomic_DNA"/>
</dbReference>
<keyword evidence="3 5" id="KW-1133">Transmembrane helix</keyword>
<organism evidence="7">
    <name type="scientific">Tuwongella immobilis</name>
    <dbReference type="NCBI Taxonomy" id="692036"/>
    <lineage>
        <taxon>Bacteria</taxon>
        <taxon>Pseudomonadati</taxon>
        <taxon>Planctomycetota</taxon>
        <taxon>Planctomycetia</taxon>
        <taxon>Gemmatales</taxon>
        <taxon>Gemmataceae</taxon>
        <taxon>Tuwongella</taxon>
    </lineage>
</organism>
<feature type="transmembrane region" description="Helical" evidence="5">
    <location>
        <begin position="248"/>
        <end position="269"/>
    </location>
</feature>
<accession>A0A6C2YMG4</accession>
<evidence type="ECO:0000313" key="8">
    <source>
        <dbReference type="Proteomes" id="UP000464378"/>
    </source>
</evidence>
<evidence type="ECO:0000256" key="5">
    <source>
        <dbReference type="SAM" id="Phobius"/>
    </source>
</evidence>
<dbReference type="GO" id="GO:0022857">
    <property type="term" value="F:transmembrane transporter activity"/>
    <property type="evidence" value="ECO:0007669"/>
    <property type="project" value="InterPro"/>
</dbReference>
<dbReference type="PANTHER" id="PTHR11662:SF399">
    <property type="entry name" value="FI19708P1-RELATED"/>
    <property type="match status" value="1"/>
</dbReference>